<feature type="compositionally biased region" description="Polar residues" evidence="1">
    <location>
        <begin position="41"/>
        <end position="65"/>
    </location>
</feature>
<dbReference type="eggNOG" id="ENOG50349E5">
    <property type="taxonomic scope" value="Bacteria"/>
</dbReference>
<feature type="region of interest" description="Disordered" evidence="1">
    <location>
        <begin position="1"/>
        <end position="145"/>
    </location>
</feature>
<evidence type="ECO:0000256" key="1">
    <source>
        <dbReference type="SAM" id="MobiDB-lite"/>
    </source>
</evidence>
<evidence type="ECO:0000313" key="3">
    <source>
        <dbReference type="Proteomes" id="UP000003111"/>
    </source>
</evidence>
<comment type="caution">
    <text evidence="2">The sequence shown here is derived from an EMBL/GenBank/DDBJ whole genome shotgun (WGS) entry which is preliminary data.</text>
</comment>
<sequence length="145" mass="14611">MSEKLTGKDLEQALKDRGLPDTGTADEKRAAVAAHDEGSTGAPSTGDNPDTTTLDSHLNGPSTTAPGDGPADTTDPAEVASSATPDKAAAAKAGHGTVNAVVKTGEVPKAPKATGHRVETYQVERPDGTKATVEHNIDTGSTSVL</sequence>
<reference evidence="2" key="1">
    <citation type="submission" date="2010-08" db="EMBL/GenBank/DDBJ databases">
        <authorList>
            <person name="Muzny D."/>
            <person name="Qin X."/>
            <person name="Buhay C."/>
            <person name="Dugan-Rocha S."/>
            <person name="Ding Y."/>
            <person name="Chen G."/>
            <person name="Hawes A."/>
            <person name="Holder M."/>
            <person name="Jhangiani S."/>
            <person name="Johnson A."/>
            <person name="Khan Z."/>
            <person name="Li Z."/>
            <person name="Liu W."/>
            <person name="Liu X."/>
            <person name="Perez L."/>
            <person name="Shen H."/>
            <person name="Wang Q."/>
            <person name="Watt J."/>
            <person name="Xi L."/>
            <person name="Xin Y."/>
            <person name="Zhou J."/>
            <person name="Deng J."/>
            <person name="Jiang H."/>
            <person name="Liu Y."/>
            <person name="Qu J."/>
            <person name="Song X.-Z."/>
            <person name="Zhang L."/>
            <person name="Villasana D."/>
            <person name="Johnson A."/>
            <person name="Liu J."/>
            <person name="Liyanage D."/>
            <person name="Lorensuhewa L."/>
            <person name="Robinson T."/>
            <person name="Song A."/>
            <person name="Song B.-B."/>
            <person name="Dinh H."/>
            <person name="Thornton R."/>
            <person name="Coyle M."/>
            <person name="Francisco L."/>
            <person name="Jackson L."/>
            <person name="Javaid M."/>
            <person name="Korchina V."/>
            <person name="Kovar C."/>
            <person name="Mata R."/>
            <person name="Mathew T."/>
            <person name="Ngo R."/>
            <person name="Nguyen L."/>
            <person name="Nguyen N."/>
            <person name="Okwuonu G."/>
            <person name="Ongeri F."/>
            <person name="Pham C."/>
            <person name="Simmons D."/>
            <person name="Wilczek-Boney K."/>
            <person name="Hale W."/>
            <person name="Jakkamsetti A."/>
            <person name="Pham P."/>
            <person name="Ruth R."/>
            <person name="San Lucas F."/>
            <person name="Warren J."/>
            <person name="Zhang J."/>
            <person name="Zhao Z."/>
            <person name="Zhou C."/>
            <person name="Zhu D."/>
            <person name="Lee S."/>
            <person name="Bess C."/>
            <person name="Blankenburg K."/>
            <person name="Forbes L."/>
            <person name="Fu Q."/>
            <person name="Gubbala S."/>
            <person name="Hirani K."/>
            <person name="Jayaseelan J.C."/>
            <person name="Lara F."/>
            <person name="Munidasa M."/>
            <person name="Palculict T."/>
            <person name="Patil S."/>
            <person name="Pu L.-L."/>
            <person name="Saada N."/>
            <person name="Tang L."/>
            <person name="Weissenberger G."/>
            <person name="Zhu Y."/>
            <person name="Hemphill L."/>
            <person name="Shang Y."/>
            <person name="Youmans B."/>
            <person name="Ayvaz T."/>
            <person name="Ross M."/>
            <person name="Santibanez J."/>
            <person name="Aqrawi P."/>
            <person name="Gross S."/>
            <person name="Joshi V."/>
            <person name="Fowler G."/>
            <person name="Nazareth L."/>
            <person name="Reid J."/>
            <person name="Worley K."/>
            <person name="Petrosino J."/>
            <person name="Highlander S."/>
            <person name="Gibbs R."/>
        </authorList>
    </citation>
    <scope>NUCLEOTIDE SEQUENCE [LARGE SCALE GENOMIC DNA]</scope>
    <source>
        <strain evidence="2">DSM 15272</strain>
    </source>
</reference>
<feature type="compositionally biased region" description="Basic and acidic residues" evidence="1">
    <location>
        <begin position="1"/>
        <end position="38"/>
    </location>
</feature>
<dbReference type="STRING" id="585531.HMPREF0063_10059"/>
<keyword evidence="3" id="KW-1185">Reference proteome</keyword>
<gene>
    <name evidence="2" type="ORF">HMPREF0063_10059</name>
</gene>
<feature type="compositionally biased region" description="Basic and acidic residues" evidence="1">
    <location>
        <begin position="116"/>
        <end position="137"/>
    </location>
</feature>
<dbReference type="Proteomes" id="UP000003111">
    <property type="component" value="Unassembled WGS sequence"/>
</dbReference>
<dbReference type="EMBL" id="ACLF03000001">
    <property type="protein sequence ID" value="EFQ84718.1"/>
    <property type="molecule type" value="Genomic_DNA"/>
</dbReference>
<protein>
    <recommendedName>
        <fullName evidence="4">SAP domain-containing protein</fullName>
    </recommendedName>
</protein>
<feature type="compositionally biased region" description="Low complexity" evidence="1">
    <location>
        <begin position="79"/>
        <end position="100"/>
    </location>
</feature>
<name>E2S7Q2_9ACTN</name>
<dbReference type="HOGENOM" id="CLU_1782756_0_0_11"/>
<accession>E2S7Q2</accession>
<organism evidence="2 3">
    <name type="scientific">Aeromicrobium marinum DSM 15272</name>
    <dbReference type="NCBI Taxonomy" id="585531"/>
    <lineage>
        <taxon>Bacteria</taxon>
        <taxon>Bacillati</taxon>
        <taxon>Actinomycetota</taxon>
        <taxon>Actinomycetes</taxon>
        <taxon>Propionibacteriales</taxon>
        <taxon>Nocardioidaceae</taxon>
        <taxon>Aeromicrobium</taxon>
    </lineage>
</organism>
<evidence type="ECO:0008006" key="4">
    <source>
        <dbReference type="Google" id="ProtNLM"/>
    </source>
</evidence>
<proteinExistence type="predicted"/>
<evidence type="ECO:0000313" key="2">
    <source>
        <dbReference type="EMBL" id="EFQ84718.1"/>
    </source>
</evidence>
<dbReference type="AlphaFoldDB" id="E2S7Q2"/>
<dbReference type="RefSeq" id="WP_007076626.1">
    <property type="nucleotide sequence ID" value="NZ_CM001024.1"/>
</dbReference>